<dbReference type="FunFam" id="2.60.40.10:FF:000049">
    <property type="entry name" value="Leukocyte immunoglobulin-like receptor subfamily B member 1"/>
    <property type="match status" value="1"/>
</dbReference>
<organism evidence="15">
    <name type="scientific">Macaca mulatta</name>
    <name type="common">Rhesus macaque</name>
    <dbReference type="NCBI Taxonomy" id="9544"/>
    <lineage>
        <taxon>Eukaryota</taxon>
        <taxon>Metazoa</taxon>
        <taxon>Chordata</taxon>
        <taxon>Craniata</taxon>
        <taxon>Vertebrata</taxon>
        <taxon>Euteleostomi</taxon>
        <taxon>Mammalia</taxon>
        <taxon>Eutheria</taxon>
        <taxon>Euarchontoglires</taxon>
        <taxon>Primates</taxon>
        <taxon>Haplorrhini</taxon>
        <taxon>Catarrhini</taxon>
        <taxon>Cercopithecidae</taxon>
        <taxon>Cercopithecinae</taxon>
        <taxon>Macaca</taxon>
    </lineage>
</organism>
<feature type="domain" description="Immunoglobulin" evidence="14">
    <location>
        <begin position="157"/>
        <end position="244"/>
    </location>
</feature>
<dbReference type="Pfam" id="PF00047">
    <property type="entry name" value="ig"/>
    <property type="match status" value="2"/>
</dbReference>
<evidence type="ECO:0000256" key="12">
    <source>
        <dbReference type="SAM" id="Phobius"/>
    </source>
</evidence>
<sequence length="371" mass="40853">MSLIVLSVACVGFFLVQTACPYTGGQDKNFLSAWPSALVPQGGHVTLRCHYRGGFNNFTLYKDDRSHVPIFHSRIFQESFLMGPVTPAHAGTYRCRGSYPHSLTEWSTPSNPLAIRVTGTFRCYGSFTHSPYVLSAPSDPLDIVITGKYEKPSLSAQPGPTIQAGENVTLSCSSRCSFDMYHLSREGEARELSLSAVPSVNGTFQADFPLGPATHGGTYRCFGSFRTAPYQWSDPSDPLPVSVTGNPSRTWPSPTEPSSKTSIPRHLHVLIGTSVVTILFTIFFFLLHLWCSNKKNAAAMDQEPAGDRTVNPEDSDEQDPQEVTYAQLDHRVLTQGKITRPSQRPKTPPTDTSVYTELPNAEPRSKVVFYP</sequence>
<feature type="region of interest" description="Disordered" evidence="11">
    <location>
        <begin position="236"/>
        <end position="262"/>
    </location>
</feature>
<dbReference type="InterPro" id="IPR003599">
    <property type="entry name" value="Ig_sub"/>
</dbReference>
<name>A0A3P5W770_MACMU</name>
<keyword evidence="7" id="KW-1015">Disulfide bond</keyword>
<keyword evidence="3 12" id="KW-0812">Transmembrane</keyword>
<feature type="signal peptide" evidence="13">
    <location>
        <begin position="1"/>
        <end position="18"/>
    </location>
</feature>
<dbReference type="PANTHER" id="PTHR11738:SF168">
    <property type="entry name" value="IMMUNOGLOBULIN SUBTYPE DOMAIN-CONTAINING PROTEIN-RELATED"/>
    <property type="match status" value="1"/>
</dbReference>
<feature type="domain" description="Immunoglobulin" evidence="14">
    <location>
        <begin position="34"/>
        <end position="118"/>
    </location>
</feature>
<dbReference type="AlphaFoldDB" id="A0A3P5W770"/>
<proteinExistence type="evidence at transcript level"/>
<dbReference type="PANTHER" id="PTHR11738">
    <property type="entry name" value="MHC CLASS I NK CELL RECEPTOR"/>
    <property type="match status" value="1"/>
</dbReference>
<keyword evidence="6 12" id="KW-1133">Transmembrane helix</keyword>
<dbReference type="FunFam" id="2.60.40.10:FF:000033">
    <property type="entry name" value="Killer cell immunoglobulin-like receptor"/>
    <property type="match status" value="1"/>
</dbReference>
<accession>A0A3P5W770</accession>
<keyword evidence="12" id="KW-0472">Membrane</keyword>
<feature type="compositionally biased region" description="Polar residues" evidence="11">
    <location>
        <begin position="336"/>
        <end position="355"/>
    </location>
</feature>
<keyword evidence="4 13" id="KW-0732">Signal</keyword>
<evidence type="ECO:0000256" key="10">
    <source>
        <dbReference type="ARBA" id="ARBA00023319"/>
    </source>
</evidence>
<dbReference type="InterPro" id="IPR013151">
    <property type="entry name" value="Immunoglobulin_dom"/>
</dbReference>
<feature type="region of interest" description="Disordered" evidence="11">
    <location>
        <begin position="302"/>
        <end position="371"/>
    </location>
</feature>
<evidence type="ECO:0000256" key="11">
    <source>
        <dbReference type="SAM" id="MobiDB-lite"/>
    </source>
</evidence>
<keyword evidence="5" id="KW-0677">Repeat</keyword>
<keyword evidence="9" id="KW-0325">Glycoprotein</keyword>
<dbReference type="InterPro" id="IPR036179">
    <property type="entry name" value="Ig-like_dom_sf"/>
</dbReference>
<dbReference type="Gene3D" id="2.60.40.10">
    <property type="entry name" value="Immunoglobulins"/>
    <property type="match status" value="3"/>
</dbReference>
<comment type="similarity">
    <text evidence="2">Belongs to the immunoglobulin superfamily.</text>
</comment>
<evidence type="ECO:0000313" key="15">
    <source>
        <dbReference type="EMBL" id="VDB32573.1"/>
    </source>
</evidence>
<evidence type="ECO:0000256" key="6">
    <source>
        <dbReference type="ARBA" id="ARBA00022989"/>
    </source>
</evidence>
<dbReference type="SUPFAM" id="SSF48726">
    <property type="entry name" value="Immunoglobulin"/>
    <property type="match status" value="2"/>
</dbReference>
<keyword evidence="10" id="KW-0393">Immunoglobulin domain</keyword>
<dbReference type="InterPro" id="IPR050412">
    <property type="entry name" value="Ig-like_Receptors_ImmuneReg"/>
</dbReference>
<dbReference type="EMBL" id="LR030496">
    <property type="protein sequence ID" value="VDB32573.1"/>
    <property type="molecule type" value="mRNA"/>
</dbReference>
<evidence type="ECO:0000256" key="3">
    <source>
        <dbReference type="ARBA" id="ARBA00022692"/>
    </source>
</evidence>
<dbReference type="SMART" id="SM00409">
    <property type="entry name" value="IG"/>
    <property type="match status" value="2"/>
</dbReference>
<reference evidence="15" key="1">
    <citation type="submission" date="2018-11" db="EMBL/GenBank/DDBJ databases">
        <authorList>
            <person name="Otting N."/>
        </authorList>
    </citation>
    <scope>NUCLEOTIDE SEQUENCE</scope>
    <source>
        <strain evidence="15">98018</strain>
    </source>
</reference>
<dbReference type="CDD" id="cd05711">
    <property type="entry name" value="IgC2_D2_LILR_KIR_like"/>
    <property type="match status" value="1"/>
</dbReference>
<feature type="transmembrane region" description="Helical" evidence="12">
    <location>
        <begin position="267"/>
        <end position="290"/>
    </location>
</feature>
<gene>
    <name evidence="15" type="primary">KIR3DL02</name>
</gene>
<dbReference type="GO" id="GO:0005886">
    <property type="term" value="C:plasma membrane"/>
    <property type="evidence" value="ECO:0007669"/>
    <property type="project" value="UniProtKB-SubCell"/>
</dbReference>
<evidence type="ECO:0000256" key="13">
    <source>
        <dbReference type="SAM" id="SignalP"/>
    </source>
</evidence>
<evidence type="ECO:0000256" key="1">
    <source>
        <dbReference type="ARBA" id="ARBA00004251"/>
    </source>
</evidence>
<feature type="compositionally biased region" description="Polar residues" evidence="11">
    <location>
        <begin position="243"/>
        <end position="262"/>
    </location>
</feature>
<comment type="subcellular location">
    <subcellularLocation>
        <location evidence="1">Cell membrane</location>
        <topology evidence="1">Single-pass type I membrane protein</topology>
    </subcellularLocation>
</comment>
<evidence type="ECO:0000256" key="4">
    <source>
        <dbReference type="ARBA" id="ARBA00022729"/>
    </source>
</evidence>
<evidence type="ECO:0000259" key="14">
    <source>
        <dbReference type="SMART" id="SM00409"/>
    </source>
</evidence>
<dbReference type="InterPro" id="IPR013783">
    <property type="entry name" value="Ig-like_fold"/>
</dbReference>
<evidence type="ECO:0000256" key="5">
    <source>
        <dbReference type="ARBA" id="ARBA00022737"/>
    </source>
</evidence>
<evidence type="ECO:0000256" key="9">
    <source>
        <dbReference type="ARBA" id="ARBA00023180"/>
    </source>
</evidence>
<evidence type="ECO:0000256" key="8">
    <source>
        <dbReference type="ARBA" id="ARBA00023170"/>
    </source>
</evidence>
<keyword evidence="8" id="KW-0675">Receptor</keyword>
<evidence type="ECO:0000256" key="2">
    <source>
        <dbReference type="ARBA" id="ARBA00008637"/>
    </source>
</evidence>
<protein>
    <submittedName>
        <fullName evidence="15">KIR3DL02 protein</fullName>
    </submittedName>
</protein>
<feature type="chain" id="PRO_5018304592" evidence="13">
    <location>
        <begin position="19"/>
        <end position="371"/>
    </location>
</feature>
<evidence type="ECO:0000256" key="7">
    <source>
        <dbReference type="ARBA" id="ARBA00023157"/>
    </source>
</evidence>